<dbReference type="InterPro" id="IPR038277">
    <property type="entry name" value="UreF_sf"/>
</dbReference>
<dbReference type="Gene3D" id="1.10.4190.10">
    <property type="entry name" value="Urease accessory protein UreF"/>
    <property type="match status" value="1"/>
</dbReference>
<keyword evidence="1" id="KW-0996">Nickel insertion</keyword>
<keyword evidence="2" id="KW-0143">Chaperone</keyword>
<evidence type="ECO:0008006" key="5">
    <source>
        <dbReference type="Google" id="ProtNLM"/>
    </source>
</evidence>
<sequence length="199" mass="21236">MDPLTLLLADSRFPSGSYAHSLGLEQAVNDGLRDVPAFIRARQRHVASADARFAVEARRGNVLEDEWYARTPSPVLRESAQRLGSQLLRSAAKIWDVPVARMPRPLALGVVAAAAGVSDEDTALLALYDDAATVASAALKLLPLDPAVTARWLADLAPDLARVAQAIAHDDGPLPSPAAVAIELSAPIHLEQRERLFAS</sequence>
<dbReference type="EMBL" id="JAPDDP010000003">
    <property type="protein sequence ID" value="MDA0179166.1"/>
    <property type="molecule type" value="Genomic_DNA"/>
</dbReference>
<dbReference type="PANTHER" id="PTHR33620">
    <property type="entry name" value="UREASE ACCESSORY PROTEIN F"/>
    <property type="match status" value="1"/>
</dbReference>
<evidence type="ECO:0000313" key="4">
    <source>
        <dbReference type="Proteomes" id="UP001147653"/>
    </source>
</evidence>
<evidence type="ECO:0000256" key="1">
    <source>
        <dbReference type="ARBA" id="ARBA00022988"/>
    </source>
</evidence>
<dbReference type="Pfam" id="PF01730">
    <property type="entry name" value="UreF"/>
    <property type="match status" value="1"/>
</dbReference>
<name>A0A9X3S7H7_9ACTN</name>
<organism evidence="3 4">
    <name type="scientific">Solirubrobacter phytolaccae</name>
    <dbReference type="NCBI Taxonomy" id="1404360"/>
    <lineage>
        <taxon>Bacteria</taxon>
        <taxon>Bacillati</taxon>
        <taxon>Actinomycetota</taxon>
        <taxon>Thermoleophilia</taxon>
        <taxon>Solirubrobacterales</taxon>
        <taxon>Solirubrobacteraceae</taxon>
        <taxon>Solirubrobacter</taxon>
    </lineage>
</organism>
<comment type="caution">
    <text evidence="3">The sequence shown here is derived from an EMBL/GenBank/DDBJ whole genome shotgun (WGS) entry which is preliminary data.</text>
</comment>
<dbReference type="PANTHER" id="PTHR33620:SF1">
    <property type="entry name" value="UREASE ACCESSORY PROTEIN F"/>
    <property type="match status" value="1"/>
</dbReference>
<reference evidence="3" key="1">
    <citation type="submission" date="2022-10" db="EMBL/GenBank/DDBJ databases">
        <title>The WGS of Solirubrobacter phytolaccae KCTC 29190.</title>
        <authorList>
            <person name="Jiang Z."/>
        </authorList>
    </citation>
    <scope>NUCLEOTIDE SEQUENCE</scope>
    <source>
        <strain evidence="3">KCTC 29190</strain>
    </source>
</reference>
<dbReference type="AlphaFoldDB" id="A0A9X3S7H7"/>
<gene>
    <name evidence="3" type="ORF">OJ997_02570</name>
</gene>
<evidence type="ECO:0000256" key="2">
    <source>
        <dbReference type="ARBA" id="ARBA00023186"/>
    </source>
</evidence>
<accession>A0A9X3S7H7</accession>
<proteinExistence type="predicted"/>
<dbReference type="InterPro" id="IPR002639">
    <property type="entry name" value="UreF"/>
</dbReference>
<dbReference type="RefSeq" id="WP_270023430.1">
    <property type="nucleotide sequence ID" value="NZ_JAPDDP010000003.1"/>
</dbReference>
<dbReference type="Proteomes" id="UP001147653">
    <property type="component" value="Unassembled WGS sequence"/>
</dbReference>
<keyword evidence="4" id="KW-1185">Reference proteome</keyword>
<dbReference type="GO" id="GO:0016151">
    <property type="term" value="F:nickel cation binding"/>
    <property type="evidence" value="ECO:0007669"/>
    <property type="project" value="InterPro"/>
</dbReference>
<evidence type="ECO:0000313" key="3">
    <source>
        <dbReference type="EMBL" id="MDA0179166.1"/>
    </source>
</evidence>
<protein>
    <recommendedName>
        <fullName evidence="5">Urease accessory protein UreF</fullName>
    </recommendedName>
</protein>